<feature type="non-terminal residue" evidence="2">
    <location>
        <position position="1"/>
    </location>
</feature>
<name>A0A0A9YHK5_LYGHE</name>
<dbReference type="InterPro" id="IPR043502">
    <property type="entry name" value="DNA/RNA_pol_sf"/>
</dbReference>
<feature type="domain" description="Reverse transcriptase" evidence="1">
    <location>
        <begin position="29"/>
        <end position="166"/>
    </location>
</feature>
<dbReference type="GO" id="GO:0071897">
    <property type="term" value="P:DNA biosynthetic process"/>
    <property type="evidence" value="ECO:0007669"/>
    <property type="project" value="UniProtKB-ARBA"/>
</dbReference>
<dbReference type="InterPro" id="IPR050951">
    <property type="entry name" value="Retrovirus_Pol_polyprotein"/>
</dbReference>
<dbReference type="AlphaFoldDB" id="A0A0A9YHK5"/>
<dbReference type="Gene3D" id="3.30.70.270">
    <property type="match status" value="1"/>
</dbReference>
<evidence type="ECO:0000259" key="1">
    <source>
        <dbReference type="Pfam" id="PF00078"/>
    </source>
</evidence>
<dbReference type="EMBL" id="GBHO01011965">
    <property type="protein sequence ID" value="JAG31639.1"/>
    <property type="molecule type" value="Transcribed_RNA"/>
</dbReference>
<dbReference type="SUPFAM" id="SSF56672">
    <property type="entry name" value="DNA/RNA polymerases"/>
    <property type="match status" value="1"/>
</dbReference>
<reference evidence="2" key="1">
    <citation type="journal article" date="2014" name="PLoS ONE">
        <title>Transcriptome-Based Identification of ABC Transporters in the Western Tarnished Plant Bug Lygus hesperus.</title>
        <authorList>
            <person name="Hull J.J."/>
            <person name="Chaney K."/>
            <person name="Geib S.M."/>
            <person name="Fabrick J.A."/>
            <person name="Brent C.S."/>
            <person name="Walsh D."/>
            <person name="Lavine L.C."/>
        </authorList>
    </citation>
    <scope>NUCLEOTIDE SEQUENCE</scope>
</reference>
<sequence length="169" mass="19139">IENKIIEPMSEPAPAVSPMVVVWKNKNPRICIDLTDVNKNIRRRQYPLQTIDEVAANLHGSKIWTKLDCAKGFWQVRVTPRTSNYLAFSTPWGRFRCLRLPFGLCSAPEVFQAWMSSLLGGKKGVEVAMDDILCHAKDKEELEKITQDVLNTLKNAGLKLNPQKCIFNA</sequence>
<dbReference type="PANTHER" id="PTHR37984:SF9">
    <property type="entry name" value="INTEGRASE CATALYTIC DOMAIN-CONTAINING PROTEIN"/>
    <property type="match status" value="1"/>
</dbReference>
<dbReference type="Gene3D" id="3.10.10.10">
    <property type="entry name" value="HIV Type 1 Reverse Transcriptase, subunit A, domain 1"/>
    <property type="match status" value="1"/>
</dbReference>
<accession>A0A0A9YHK5</accession>
<evidence type="ECO:0000313" key="2">
    <source>
        <dbReference type="EMBL" id="JAG31639.1"/>
    </source>
</evidence>
<dbReference type="CDD" id="cd01647">
    <property type="entry name" value="RT_LTR"/>
    <property type="match status" value="1"/>
</dbReference>
<dbReference type="PANTHER" id="PTHR37984">
    <property type="entry name" value="PROTEIN CBG26694"/>
    <property type="match status" value="1"/>
</dbReference>
<feature type="non-terminal residue" evidence="2">
    <location>
        <position position="169"/>
    </location>
</feature>
<dbReference type="Pfam" id="PF00078">
    <property type="entry name" value="RVT_1"/>
    <property type="match status" value="1"/>
</dbReference>
<dbReference type="InterPro" id="IPR000477">
    <property type="entry name" value="RT_dom"/>
</dbReference>
<reference evidence="2" key="2">
    <citation type="submission" date="2014-07" db="EMBL/GenBank/DDBJ databases">
        <authorList>
            <person name="Hull J."/>
        </authorList>
    </citation>
    <scope>NUCLEOTIDE SEQUENCE</scope>
</reference>
<protein>
    <recommendedName>
        <fullName evidence="1">Reverse transcriptase domain-containing protein</fullName>
    </recommendedName>
</protein>
<dbReference type="InterPro" id="IPR043128">
    <property type="entry name" value="Rev_trsase/Diguanyl_cyclase"/>
</dbReference>
<organism evidence="2">
    <name type="scientific">Lygus hesperus</name>
    <name type="common">Western plant bug</name>
    <dbReference type="NCBI Taxonomy" id="30085"/>
    <lineage>
        <taxon>Eukaryota</taxon>
        <taxon>Metazoa</taxon>
        <taxon>Ecdysozoa</taxon>
        <taxon>Arthropoda</taxon>
        <taxon>Hexapoda</taxon>
        <taxon>Insecta</taxon>
        <taxon>Pterygota</taxon>
        <taxon>Neoptera</taxon>
        <taxon>Paraneoptera</taxon>
        <taxon>Hemiptera</taxon>
        <taxon>Heteroptera</taxon>
        <taxon>Panheteroptera</taxon>
        <taxon>Cimicomorpha</taxon>
        <taxon>Miridae</taxon>
        <taxon>Mirini</taxon>
        <taxon>Lygus</taxon>
    </lineage>
</organism>
<proteinExistence type="predicted"/>
<gene>
    <name evidence="2" type="ORF">CM83_105325</name>
</gene>